<gene>
    <name evidence="3" type="ORF">URODEC1_LOCUS77403</name>
</gene>
<dbReference type="Proteomes" id="UP001497457">
    <property type="component" value="Chromosome 3rd"/>
</dbReference>
<feature type="compositionally biased region" description="Basic and acidic residues" evidence="2">
    <location>
        <begin position="112"/>
        <end position="121"/>
    </location>
</feature>
<keyword evidence="1" id="KW-0175">Coiled coil</keyword>
<name>A0ABC9CQ55_9POAL</name>
<dbReference type="PANTHER" id="PTHR34283">
    <property type="entry name" value="PROTEIN RESPONSE TO LOW SULFUR 1"/>
    <property type="match status" value="1"/>
</dbReference>
<dbReference type="Pfam" id="PF24980">
    <property type="entry name" value="LSU"/>
    <property type="match status" value="1"/>
</dbReference>
<feature type="region of interest" description="Disordered" evidence="2">
    <location>
        <begin position="1"/>
        <end position="22"/>
    </location>
</feature>
<accession>A0ABC9CQ55</accession>
<keyword evidence="4" id="KW-1185">Reference proteome</keyword>
<reference evidence="3 4" key="2">
    <citation type="submission" date="2024-10" db="EMBL/GenBank/DDBJ databases">
        <authorList>
            <person name="Ryan C."/>
        </authorList>
    </citation>
    <scope>NUCLEOTIDE SEQUENCE [LARGE SCALE GENOMIC DNA]</scope>
</reference>
<dbReference type="PANTHER" id="PTHR34283:SF1">
    <property type="entry name" value="PROTEIN RESPONSE TO LOW SULFUR 1"/>
    <property type="match status" value="1"/>
</dbReference>
<evidence type="ECO:0000256" key="2">
    <source>
        <dbReference type="SAM" id="MobiDB-lite"/>
    </source>
</evidence>
<evidence type="ECO:0000256" key="1">
    <source>
        <dbReference type="SAM" id="Coils"/>
    </source>
</evidence>
<evidence type="ECO:0000313" key="3">
    <source>
        <dbReference type="EMBL" id="CAL5024214.1"/>
    </source>
</evidence>
<feature type="compositionally biased region" description="Low complexity" evidence="2">
    <location>
        <begin position="13"/>
        <end position="22"/>
    </location>
</feature>
<protein>
    <submittedName>
        <fullName evidence="3">Uncharacterized protein</fullName>
    </submittedName>
</protein>
<dbReference type="AlphaFoldDB" id="A0ABC9CQ55"/>
<feature type="region of interest" description="Disordered" evidence="2">
    <location>
        <begin position="104"/>
        <end position="129"/>
    </location>
</feature>
<organism evidence="3 4">
    <name type="scientific">Urochloa decumbens</name>
    <dbReference type="NCBI Taxonomy" id="240449"/>
    <lineage>
        <taxon>Eukaryota</taxon>
        <taxon>Viridiplantae</taxon>
        <taxon>Streptophyta</taxon>
        <taxon>Embryophyta</taxon>
        <taxon>Tracheophyta</taxon>
        <taxon>Spermatophyta</taxon>
        <taxon>Magnoliopsida</taxon>
        <taxon>Liliopsida</taxon>
        <taxon>Poales</taxon>
        <taxon>Poaceae</taxon>
        <taxon>PACMAD clade</taxon>
        <taxon>Panicoideae</taxon>
        <taxon>Panicodae</taxon>
        <taxon>Paniceae</taxon>
        <taxon>Melinidinae</taxon>
        <taxon>Urochloa</taxon>
    </lineage>
</organism>
<proteinExistence type="predicted"/>
<evidence type="ECO:0000313" key="4">
    <source>
        <dbReference type="Proteomes" id="UP001497457"/>
    </source>
</evidence>
<dbReference type="EMBL" id="OZ075113">
    <property type="protein sequence ID" value="CAL5024214.1"/>
    <property type="molecule type" value="Genomic_DNA"/>
</dbReference>
<dbReference type="InterPro" id="IPR039282">
    <property type="entry name" value="LSU"/>
</dbReference>
<reference evidence="4" key="1">
    <citation type="submission" date="2024-06" db="EMBL/GenBank/DDBJ databases">
        <authorList>
            <person name="Ryan C."/>
        </authorList>
    </citation>
    <scope>NUCLEOTIDE SEQUENCE [LARGE SCALE GENOMIC DNA]</scope>
</reference>
<feature type="coiled-coil region" evidence="1">
    <location>
        <begin position="36"/>
        <end position="70"/>
    </location>
</feature>
<sequence length="143" mass="15251">MAPAISIGVATPSSSAAAGKKSSRGVVAAVVDVDEAELLRRRNAELEREVAALRAELSAARRRAETAEEAEERLCVQLGDAEVEAVEIARAYQARVEDLARELAAARIGPPRPDRPSKRGGESATTTHQAHLAMPWIGFTLDL</sequence>